<dbReference type="AlphaFoldDB" id="A0AAN8W1U7"/>
<reference evidence="12 13" key="1">
    <citation type="submission" date="2023-12" db="EMBL/GenBank/DDBJ databases">
        <title>A high-quality genome assembly for Dillenia turbinata (Dilleniales).</title>
        <authorList>
            <person name="Chanderbali A."/>
        </authorList>
    </citation>
    <scope>NUCLEOTIDE SEQUENCE [LARGE SCALE GENOMIC DNA]</scope>
    <source>
        <strain evidence="12">LSX21</strain>
        <tissue evidence="12">Leaf</tissue>
    </source>
</reference>
<name>A0AAN8W1U7_9MAGN</name>
<keyword evidence="5 10" id="KW-0732">Signal</keyword>
<dbReference type="InterPro" id="IPR036312">
    <property type="entry name" value="Bifun_inhib/LTP/seed_sf"/>
</dbReference>
<dbReference type="PRINTS" id="PR00382">
    <property type="entry name" value="LIPIDTRNSFER"/>
</dbReference>
<feature type="chain" id="PRO_5043027275" evidence="10">
    <location>
        <begin position="25"/>
        <end position="188"/>
    </location>
</feature>
<dbReference type="FunFam" id="1.10.110.10:FF:000001">
    <property type="entry name" value="Bifunctional inhibitor/lipid-transfer protein/seed storage 2S albumin superfamily protein"/>
    <property type="match status" value="1"/>
</dbReference>
<dbReference type="CDD" id="cd00010">
    <property type="entry name" value="AAI_LTSS"/>
    <property type="match status" value="1"/>
</dbReference>
<keyword evidence="4" id="KW-0336">GPI-anchor</keyword>
<gene>
    <name evidence="12" type="ORF">RJ641_031065</name>
</gene>
<evidence type="ECO:0000313" key="12">
    <source>
        <dbReference type="EMBL" id="KAK6937557.1"/>
    </source>
</evidence>
<feature type="compositionally biased region" description="Polar residues" evidence="9">
    <location>
        <begin position="151"/>
        <end position="163"/>
    </location>
</feature>
<feature type="compositionally biased region" description="Low complexity" evidence="9">
    <location>
        <begin position="111"/>
        <end position="150"/>
    </location>
</feature>
<dbReference type="InterPro" id="IPR043325">
    <property type="entry name" value="LTSS"/>
</dbReference>
<evidence type="ECO:0000256" key="1">
    <source>
        <dbReference type="ARBA" id="ARBA00004609"/>
    </source>
</evidence>
<keyword evidence="13" id="KW-1185">Reference proteome</keyword>
<comment type="subcellular location">
    <subcellularLocation>
        <location evidence="1">Cell membrane</location>
        <topology evidence="1">Lipid-anchor</topology>
        <topology evidence="1">GPI-anchor</topology>
    </subcellularLocation>
</comment>
<evidence type="ECO:0000313" key="13">
    <source>
        <dbReference type="Proteomes" id="UP001370490"/>
    </source>
</evidence>
<dbReference type="Gene3D" id="1.10.110.10">
    <property type="entry name" value="Plant lipid-transfer and hydrophobic proteins"/>
    <property type="match status" value="1"/>
</dbReference>
<evidence type="ECO:0000256" key="4">
    <source>
        <dbReference type="ARBA" id="ARBA00022622"/>
    </source>
</evidence>
<sequence length="188" mass="18753">MASKGIEMVVALVFVTVLWVGASAQPGCTSALIGLSPCLNFVSGNASTPSSSCCSQFSSVVESQPVCLCSLLNGGGSSLGITINQTRALALPGACNVKTPPASQCNAVNNSPPAATSPVPSPESSPSDSSSETPTTSTSTPTSTSVPSESGSKTTPTSNTSDGSIVKPLQLTIVALFIASFASSFLKF</sequence>
<keyword evidence="4" id="KW-0472">Membrane</keyword>
<comment type="similarity">
    <text evidence="2">Belongs to the plant LTP family.</text>
</comment>
<keyword evidence="8" id="KW-0449">Lipoprotein</keyword>
<keyword evidence="7" id="KW-0325">Glycoprotein</keyword>
<protein>
    <submittedName>
        <fullName evidence="12">Bifunctional inhibitor/plant lipid transfer protein/seed storage helical domain</fullName>
    </submittedName>
</protein>
<dbReference type="SMART" id="SM00499">
    <property type="entry name" value="AAI"/>
    <property type="match status" value="1"/>
</dbReference>
<dbReference type="GO" id="GO:0098552">
    <property type="term" value="C:side of membrane"/>
    <property type="evidence" value="ECO:0007669"/>
    <property type="project" value="UniProtKB-KW"/>
</dbReference>
<proteinExistence type="inferred from homology"/>
<feature type="signal peptide" evidence="10">
    <location>
        <begin position="1"/>
        <end position="24"/>
    </location>
</feature>
<evidence type="ECO:0000256" key="2">
    <source>
        <dbReference type="ARBA" id="ARBA00009748"/>
    </source>
</evidence>
<evidence type="ECO:0000256" key="8">
    <source>
        <dbReference type="ARBA" id="ARBA00023288"/>
    </source>
</evidence>
<accession>A0AAN8W1U7</accession>
<comment type="caution">
    <text evidence="12">The sequence shown here is derived from an EMBL/GenBank/DDBJ whole genome shotgun (WGS) entry which is preliminary data.</text>
</comment>
<evidence type="ECO:0000256" key="6">
    <source>
        <dbReference type="ARBA" id="ARBA00023157"/>
    </source>
</evidence>
<dbReference type="PANTHER" id="PTHR33044">
    <property type="entry name" value="BIFUNCTIONAL INHIBITOR/LIPID-TRANSFER PROTEIN/SEED STORAGE 2S ALBUMIN SUPERFAMILY PROTEIN-RELATED"/>
    <property type="match status" value="1"/>
</dbReference>
<dbReference type="InterPro" id="IPR016140">
    <property type="entry name" value="Bifunc_inhib/LTP/seed_store"/>
</dbReference>
<dbReference type="Proteomes" id="UP001370490">
    <property type="component" value="Unassembled WGS sequence"/>
</dbReference>
<keyword evidence="6" id="KW-1015">Disulfide bond</keyword>
<evidence type="ECO:0000256" key="10">
    <source>
        <dbReference type="SAM" id="SignalP"/>
    </source>
</evidence>
<dbReference type="GO" id="GO:0005886">
    <property type="term" value="C:plasma membrane"/>
    <property type="evidence" value="ECO:0007669"/>
    <property type="project" value="UniProtKB-SubCell"/>
</dbReference>
<organism evidence="12 13">
    <name type="scientific">Dillenia turbinata</name>
    <dbReference type="NCBI Taxonomy" id="194707"/>
    <lineage>
        <taxon>Eukaryota</taxon>
        <taxon>Viridiplantae</taxon>
        <taxon>Streptophyta</taxon>
        <taxon>Embryophyta</taxon>
        <taxon>Tracheophyta</taxon>
        <taxon>Spermatophyta</taxon>
        <taxon>Magnoliopsida</taxon>
        <taxon>eudicotyledons</taxon>
        <taxon>Gunneridae</taxon>
        <taxon>Pentapetalae</taxon>
        <taxon>Dilleniales</taxon>
        <taxon>Dilleniaceae</taxon>
        <taxon>Dillenia</taxon>
    </lineage>
</organism>
<dbReference type="InterPro" id="IPR000528">
    <property type="entry name" value="Plant_nsLTP"/>
</dbReference>
<keyword evidence="3" id="KW-1003">Cell membrane</keyword>
<dbReference type="EMBL" id="JBAMMX010000006">
    <property type="protein sequence ID" value="KAK6937557.1"/>
    <property type="molecule type" value="Genomic_DNA"/>
</dbReference>
<dbReference type="SUPFAM" id="SSF47699">
    <property type="entry name" value="Bifunctional inhibitor/lipid-transfer protein/seed storage 2S albumin"/>
    <property type="match status" value="1"/>
</dbReference>
<feature type="region of interest" description="Disordered" evidence="9">
    <location>
        <begin position="106"/>
        <end position="164"/>
    </location>
</feature>
<evidence type="ECO:0000256" key="9">
    <source>
        <dbReference type="SAM" id="MobiDB-lite"/>
    </source>
</evidence>
<dbReference type="GO" id="GO:0006869">
    <property type="term" value="P:lipid transport"/>
    <property type="evidence" value="ECO:0007669"/>
    <property type="project" value="InterPro"/>
</dbReference>
<dbReference type="Pfam" id="PF14368">
    <property type="entry name" value="LTP_2"/>
    <property type="match status" value="1"/>
</dbReference>
<evidence type="ECO:0000256" key="3">
    <source>
        <dbReference type="ARBA" id="ARBA00022475"/>
    </source>
</evidence>
<evidence type="ECO:0000259" key="11">
    <source>
        <dbReference type="SMART" id="SM00499"/>
    </source>
</evidence>
<feature type="domain" description="Bifunctional inhibitor/plant lipid transfer protein/seed storage helical" evidence="11">
    <location>
        <begin position="28"/>
        <end position="105"/>
    </location>
</feature>
<evidence type="ECO:0000256" key="5">
    <source>
        <dbReference type="ARBA" id="ARBA00022729"/>
    </source>
</evidence>
<dbReference type="GO" id="GO:0008289">
    <property type="term" value="F:lipid binding"/>
    <property type="evidence" value="ECO:0007669"/>
    <property type="project" value="InterPro"/>
</dbReference>
<evidence type="ECO:0000256" key="7">
    <source>
        <dbReference type="ARBA" id="ARBA00023180"/>
    </source>
</evidence>